<dbReference type="GO" id="GO:0006508">
    <property type="term" value="P:proteolysis"/>
    <property type="evidence" value="ECO:0007669"/>
    <property type="project" value="InterPro"/>
</dbReference>
<dbReference type="EMBL" id="DUTF01000239">
    <property type="protein sequence ID" value="HHY27172.1"/>
    <property type="molecule type" value="Genomic_DNA"/>
</dbReference>
<dbReference type="GO" id="GO:0070573">
    <property type="term" value="F:metallodipeptidase activity"/>
    <property type="evidence" value="ECO:0007669"/>
    <property type="project" value="InterPro"/>
</dbReference>
<protein>
    <submittedName>
        <fullName evidence="1">Diguanylate cyclase</fullName>
    </submittedName>
</protein>
<evidence type="ECO:0000313" key="2">
    <source>
        <dbReference type="Proteomes" id="UP000553059"/>
    </source>
</evidence>
<gene>
    <name evidence="1" type="ORF">GX523_10610</name>
</gene>
<dbReference type="Pfam" id="PF01244">
    <property type="entry name" value="Peptidase_M19"/>
    <property type="match status" value="1"/>
</dbReference>
<reference evidence="1 2" key="1">
    <citation type="journal article" date="2020" name="Biotechnol. Biofuels">
        <title>New insights from the biogas microbiome by comprehensive genome-resolved metagenomics of nearly 1600 species originating from multiple anaerobic digesters.</title>
        <authorList>
            <person name="Campanaro S."/>
            <person name="Treu L."/>
            <person name="Rodriguez-R L.M."/>
            <person name="Kovalovszki A."/>
            <person name="Ziels R.M."/>
            <person name="Maus I."/>
            <person name="Zhu X."/>
            <person name="Kougias P.G."/>
            <person name="Basile A."/>
            <person name="Luo G."/>
            <person name="Schluter A."/>
            <person name="Konstantinidis K.T."/>
            <person name="Angelidaki I."/>
        </authorList>
    </citation>
    <scope>NUCLEOTIDE SEQUENCE [LARGE SCALE GENOMIC DNA]</scope>
    <source>
        <strain evidence="1">AS05jafATM_4</strain>
    </source>
</reference>
<dbReference type="InterPro" id="IPR008257">
    <property type="entry name" value="Pept_M19"/>
</dbReference>
<proteinExistence type="predicted"/>
<dbReference type="AlphaFoldDB" id="A0A7C7D630"/>
<dbReference type="PROSITE" id="PS51365">
    <property type="entry name" value="RENAL_DIPEPTIDASE_2"/>
    <property type="match status" value="1"/>
</dbReference>
<accession>A0A7C7D630</accession>
<sequence length="322" mass="36452">MKKGYKGYKSYQYLQSHVDYRAFKLAKEIDRVPPYLLPLSMEEEKRVLELIDKNVIISLHEHPTIMPEDINELIPYEREGREATAFEGLAYSCLDAVFDNMMDGTCVISSKAGWKWMDVIHDIGMRSCDIAHQDFLMKGQGIDDIYRAKREGKIAWFISLESATMIENELDRLEILYGLGVRMMGITYSESNNLGSGLKEKNDGGLTSFGRSAVERMNKIGMAIDVSHTGDKTALDVIEASQKPIFISHVGARSLWNMKRLKPDHVFKACAERGGVIGIEAAPHTTITKKHPRHDLESYMEHFEYIKDLVGIDHVSFGADTL</sequence>
<evidence type="ECO:0000313" key="1">
    <source>
        <dbReference type="EMBL" id="HHY27172.1"/>
    </source>
</evidence>
<dbReference type="PANTHER" id="PTHR10443:SF12">
    <property type="entry name" value="DIPEPTIDASE"/>
    <property type="match status" value="1"/>
</dbReference>
<dbReference type="SUPFAM" id="SSF51556">
    <property type="entry name" value="Metallo-dependent hydrolases"/>
    <property type="match status" value="1"/>
</dbReference>
<dbReference type="PANTHER" id="PTHR10443">
    <property type="entry name" value="MICROSOMAL DIPEPTIDASE"/>
    <property type="match status" value="1"/>
</dbReference>
<dbReference type="Gene3D" id="3.20.20.140">
    <property type="entry name" value="Metal-dependent hydrolases"/>
    <property type="match status" value="1"/>
</dbReference>
<feature type="non-terminal residue" evidence="1">
    <location>
        <position position="322"/>
    </location>
</feature>
<dbReference type="InterPro" id="IPR032466">
    <property type="entry name" value="Metal_Hydrolase"/>
</dbReference>
<organism evidence="1 2">
    <name type="scientific">Desulfitobacterium dehalogenans</name>
    <dbReference type="NCBI Taxonomy" id="36854"/>
    <lineage>
        <taxon>Bacteria</taxon>
        <taxon>Bacillati</taxon>
        <taxon>Bacillota</taxon>
        <taxon>Clostridia</taxon>
        <taxon>Eubacteriales</taxon>
        <taxon>Desulfitobacteriaceae</taxon>
        <taxon>Desulfitobacterium</taxon>
    </lineage>
</organism>
<name>A0A7C7D630_9FIRM</name>
<dbReference type="Proteomes" id="UP000553059">
    <property type="component" value="Unassembled WGS sequence"/>
</dbReference>
<comment type="caution">
    <text evidence="1">The sequence shown here is derived from an EMBL/GenBank/DDBJ whole genome shotgun (WGS) entry which is preliminary data.</text>
</comment>